<comment type="caution">
    <text evidence="2">The sequence shown here is derived from an EMBL/GenBank/DDBJ whole genome shotgun (WGS) entry which is preliminary data.</text>
</comment>
<feature type="domain" description="FHA" evidence="1">
    <location>
        <begin position="343"/>
        <end position="393"/>
    </location>
</feature>
<accession>N2B3Y0</accession>
<dbReference type="Pfam" id="PF00498">
    <property type="entry name" value="FHA"/>
    <property type="match status" value="1"/>
</dbReference>
<sequence length="417" mass="48806">MPKAEYIRKINKSSMIIMQEKDCSNERESMEMFHYNEIPYFLKMEKQRQDSNLQFQYDITGKRSLGQLLEYKQLNYAVLQKILKSLDQACMQTEDFMLTENDILLEPDFVFSDHNMEHMCYCYFPGNQTDICRQFERFMEYLLRQLDHTDDAAMKLAYGVYQKVVQECVSLHDVLEDEGQLQELYQVPVNKTAHDYQAPVNKEPHDYQIPVQKAAHDYQVPDQKAAHDYQASVNKEPYAVQDEVRISDAMEQSSLKEDTLKIKQKESLRQQAAEKLKRMLKKKIYTNRVIYPEENTVFEAEEEELICGNPTVCLVPETDEVQNQFVYQGADRSRDFRCTQGKMLLGSDVVETDICIPFPMVSRVHARVEVDRKGTFLEDLNSTNGTHVNGELLQYREKRMLQKGDMISLAGECYSFH</sequence>
<evidence type="ECO:0000313" key="2">
    <source>
        <dbReference type="EMBL" id="EMZ33050.1"/>
    </source>
</evidence>
<dbReference type="InterPro" id="IPR050923">
    <property type="entry name" value="Cell_Proc_Reg/RNA_Proc"/>
</dbReference>
<evidence type="ECO:0000313" key="3">
    <source>
        <dbReference type="Proteomes" id="UP000012589"/>
    </source>
</evidence>
<keyword evidence="3" id="KW-1185">Reference proteome</keyword>
<dbReference type="SMART" id="SM00240">
    <property type="entry name" value="FHA"/>
    <property type="match status" value="1"/>
</dbReference>
<dbReference type="AlphaFoldDB" id="N2B3Y0"/>
<dbReference type="CDD" id="cd00060">
    <property type="entry name" value="FHA"/>
    <property type="match status" value="1"/>
</dbReference>
<dbReference type="EMBL" id="AQFT01000041">
    <property type="protein sequence ID" value="EMZ33050.1"/>
    <property type="molecule type" value="Genomic_DNA"/>
</dbReference>
<dbReference type="Proteomes" id="UP000012589">
    <property type="component" value="Unassembled WGS sequence"/>
</dbReference>
<reference evidence="2 3" key="1">
    <citation type="journal article" date="2014" name="Genome Announc.">
        <title>Draft genome sequences of the altered schaedler flora, a defined bacterial community from gnotobiotic mice.</title>
        <authorList>
            <person name="Wannemuehler M.J."/>
            <person name="Overstreet A.M."/>
            <person name="Ward D.V."/>
            <person name="Phillips G.J."/>
        </authorList>
    </citation>
    <scope>NUCLEOTIDE SEQUENCE [LARGE SCALE GENOMIC DNA]</scope>
    <source>
        <strain evidence="2 3">ASF492</strain>
    </source>
</reference>
<name>N2B3Y0_9FIRM</name>
<dbReference type="PROSITE" id="PS50006">
    <property type="entry name" value="FHA_DOMAIN"/>
    <property type="match status" value="1"/>
</dbReference>
<dbReference type="InterPro" id="IPR008984">
    <property type="entry name" value="SMAD_FHA_dom_sf"/>
</dbReference>
<evidence type="ECO:0000259" key="1">
    <source>
        <dbReference type="PROSITE" id="PS50006"/>
    </source>
</evidence>
<protein>
    <recommendedName>
        <fullName evidence="1">FHA domain-containing protein</fullName>
    </recommendedName>
</protein>
<dbReference type="HOGENOM" id="CLU_036067_1_0_9"/>
<dbReference type="PANTHER" id="PTHR23308">
    <property type="entry name" value="NUCLEAR INHIBITOR OF PROTEIN PHOSPHATASE-1"/>
    <property type="match status" value="1"/>
</dbReference>
<dbReference type="STRING" id="1235802.C823_01468"/>
<dbReference type="Pfam" id="PF19909">
    <property type="entry name" value="DUF6382"/>
    <property type="match status" value="1"/>
</dbReference>
<proteinExistence type="predicted"/>
<dbReference type="eggNOG" id="COG1716">
    <property type="taxonomic scope" value="Bacteria"/>
</dbReference>
<organism evidence="2 3">
    <name type="scientific">Eubacterium plexicaudatum ASF492</name>
    <dbReference type="NCBI Taxonomy" id="1235802"/>
    <lineage>
        <taxon>Bacteria</taxon>
        <taxon>Bacillati</taxon>
        <taxon>Bacillota</taxon>
        <taxon>Clostridia</taxon>
        <taxon>Eubacteriales</taxon>
        <taxon>Eubacteriaceae</taxon>
        <taxon>Eubacterium</taxon>
    </lineage>
</organism>
<dbReference type="InterPro" id="IPR045962">
    <property type="entry name" value="DUF6382"/>
</dbReference>
<dbReference type="PATRIC" id="fig|1235802.3.peg.1563"/>
<dbReference type="InterPro" id="IPR000253">
    <property type="entry name" value="FHA_dom"/>
</dbReference>
<dbReference type="SUPFAM" id="SSF49879">
    <property type="entry name" value="SMAD/FHA domain"/>
    <property type="match status" value="1"/>
</dbReference>
<gene>
    <name evidence="2" type="ORF">C823_01468</name>
</gene>
<dbReference type="Gene3D" id="2.60.200.20">
    <property type="match status" value="1"/>
</dbReference>
<dbReference type="OrthoDB" id="1766727at2"/>